<dbReference type="InterPro" id="IPR036188">
    <property type="entry name" value="FAD/NAD-bd_sf"/>
</dbReference>
<dbReference type="Proteomes" id="UP001153069">
    <property type="component" value="Unassembled WGS sequence"/>
</dbReference>
<reference evidence="5" key="1">
    <citation type="submission" date="2020-06" db="EMBL/GenBank/DDBJ databases">
        <authorList>
            <consortium name="Plant Systems Biology data submission"/>
        </authorList>
    </citation>
    <scope>NUCLEOTIDE SEQUENCE</scope>
    <source>
        <strain evidence="5">D6</strain>
    </source>
</reference>
<feature type="region of interest" description="Disordered" evidence="4">
    <location>
        <begin position="1"/>
        <end position="24"/>
    </location>
</feature>
<dbReference type="OrthoDB" id="48924at2759"/>
<evidence type="ECO:0000313" key="5">
    <source>
        <dbReference type="EMBL" id="CAB9497561.1"/>
    </source>
</evidence>
<proteinExistence type="predicted"/>
<feature type="compositionally biased region" description="Basic and acidic residues" evidence="4">
    <location>
        <begin position="400"/>
        <end position="417"/>
    </location>
</feature>
<keyword evidence="3" id="KW-0560">Oxidoreductase</keyword>
<sequence length="772" mass="87196">MTQAVSCSNTTSTSIGTDNGNGSGDAALRKPLRVAVIGCGPGGMFVCHALETKRRQILQRIEKAQTMDDDDDDKSEDVSALEEQLKELPRIMCFEKAAAPGGVWRSTKSNANATSDSTTTDSTTSSGGNQQYKTDTNMYEALWCNGPKEVMEFHDYTFQEHFGKDQKLPIYLPRQAVLDYLLTRVTRHCPDFFQTYATFHTNVDTVTYDNQTNLFTVQTTHRLTNATITETFDKVIWSAGQNGSGKIPAPIQDKFTQAAQTQLHANANNTNIPPFLHASQLEQRVATQIQDKHLLLIGGSYSAEDLAFMGIKWGASHVTVLTRRHGIDVPVCWTTNWPHDKVSVVAGYTISKVEIVTSSTHNEENDKDVSSSYTLTLSKYAYENEIAIVHDETTTTSTSSDEKPTTKDKTNDDKESTPKPPSPKSVVVMDHDTTTTDNQNTKVLIGIDVVICCTGYSEHLDMLDKSCYNMSDQEYDQYWNGKDEFVLPDNWTMPHNQMSDFIWKYHDFDDNNKHTTQEKEGDEKKSDGNNHGKEQRHSNKPCDIPTAATLYPGVYVNPYSYRELLFVHNPNLMWLAANNFDTPLLALDVQACLALRFITGETPTPSRQEMKDDNYQQALHEMSLPLVRCWMDTEYNHAVQKWLSATTRKVYFTDDNGNACSRYDYPEEWREAYRQTSELELRLLARLMQDADYPLQLGSFDQLNEMGQTFMAINWGCRNYQTCSKTGTTFRDVSAEHCANIHSVFTGAKPVPLKGRWLDMDDLMENVSGMVE</sequence>
<dbReference type="GO" id="GO:0016491">
    <property type="term" value="F:oxidoreductase activity"/>
    <property type="evidence" value="ECO:0007669"/>
    <property type="project" value="UniProtKB-KW"/>
</dbReference>
<keyword evidence="1" id="KW-0285">Flavoprotein</keyword>
<organism evidence="5 6">
    <name type="scientific">Seminavis robusta</name>
    <dbReference type="NCBI Taxonomy" id="568900"/>
    <lineage>
        <taxon>Eukaryota</taxon>
        <taxon>Sar</taxon>
        <taxon>Stramenopiles</taxon>
        <taxon>Ochrophyta</taxon>
        <taxon>Bacillariophyta</taxon>
        <taxon>Bacillariophyceae</taxon>
        <taxon>Bacillariophycidae</taxon>
        <taxon>Naviculales</taxon>
        <taxon>Naviculaceae</taxon>
        <taxon>Seminavis</taxon>
    </lineage>
</organism>
<feature type="compositionally biased region" description="Polar residues" evidence="4">
    <location>
        <begin position="1"/>
        <end position="20"/>
    </location>
</feature>
<accession>A0A9N8H1R9</accession>
<protein>
    <submittedName>
        <fullName evidence="5">Uncharacterized protein</fullName>
    </submittedName>
</protein>
<dbReference type="EMBL" id="CAICTM010000021">
    <property type="protein sequence ID" value="CAB9497561.1"/>
    <property type="molecule type" value="Genomic_DNA"/>
</dbReference>
<evidence type="ECO:0000256" key="3">
    <source>
        <dbReference type="ARBA" id="ARBA00023002"/>
    </source>
</evidence>
<feature type="region of interest" description="Disordered" evidence="4">
    <location>
        <begin position="513"/>
        <end position="543"/>
    </location>
</feature>
<comment type="caution">
    <text evidence="5">The sequence shown here is derived from an EMBL/GenBank/DDBJ whole genome shotgun (WGS) entry which is preliminary data.</text>
</comment>
<dbReference type="Gene3D" id="3.50.50.60">
    <property type="entry name" value="FAD/NAD(P)-binding domain"/>
    <property type="match status" value="2"/>
</dbReference>
<dbReference type="PANTHER" id="PTHR23023">
    <property type="entry name" value="DIMETHYLANILINE MONOOXYGENASE"/>
    <property type="match status" value="1"/>
</dbReference>
<keyword evidence="2" id="KW-0274">FAD</keyword>
<dbReference type="SUPFAM" id="SSF51905">
    <property type="entry name" value="FAD/NAD(P)-binding domain"/>
    <property type="match status" value="1"/>
</dbReference>
<gene>
    <name evidence="5" type="ORF">SEMRO_21_G015060.2</name>
</gene>
<evidence type="ECO:0000256" key="2">
    <source>
        <dbReference type="ARBA" id="ARBA00022827"/>
    </source>
</evidence>
<dbReference type="InterPro" id="IPR050346">
    <property type="entry name" value="FMO-like"/>
</dbReference>
<feature type="region of interest" description="Disordered" evidence="4">
    <location>
        <begin position="104"/>
        <end position="132"/>
    </location>
</feature>
<feature type="compositionally biased region" description="Low complexity" evidence="4">
    <location>
        <begin position="106"/>
        <end position="126"/>
    </location>
</feature>
<evidence type="ECO:0000313" key="6">
    <source>
        <dbReference type="Proteomes" id="UP001153069"/>
    </source>
</evidence>
<feature type="region of interest" description="Disordered" evidence="4">
    <location>
        <begin position="391"/>
        <end position="429"/>
    </location>
</feature>
<keyword evidence="6" id="KW-1185">Reference proteome</keyword>
<evidence type="ECO:0000256" key="1">
    <source>
        <dbReference type="ARBA" id="ARBA00022630"/>
    </source>
</evidence>
<dbReference type="AlphaFoldDB" id="A0A9N8H1R9"/>
<evidence type="ECO:0000256" key="4">
    <source>
        <dbReference type="SAM" id="MobiDB-lite"/>
    </source>
</evidence>
<feature type="compositionally biased region" description="Basic and acidic residues" evidence="4">
    <location>
        <begin position="513"/>
        <end position="537"/>
    </location>
</feature>
<name>A0A9N8H1R9_9STRA</name>